<dbReference type="Pfam" id="PF02782">
    <property type="entry name" value="FGGY_C"/>
    <property type="match status" value="1"/>
</dbReference>
<dbReference type="CDD" id="cd07773">
    <property type="entry name" value="ASKHA_NBD_FGGY_FK"/>
    <property type="match status" value="1"/>
</dbReference>
<reference evidence="7 8" key="1">
    <citation type="submission" date="2019-06" db="EMBL/GenBank/DDBJ databases">
        <title>Whole genome shotgun sequence of Microbacterium testaceum NBRC 12675.</title>
        <authorList>
            <person name="Hosoyama A."/>
            <person name="Uohara A."/>
            <person name="Ohji S."/>
            <person name="Ichikawa N."/>
        </authorList>
    </citation>
    <scope>NUCLEOTIDE SEQUENCE [LARGE SCALE GENOMIC DNA]</scope>
    <source>
        <strain evidence="7 8">NBRC 12675</strain>
    </source>
</reference>
<dbReference type="RefSeq" id="WP_141377473.1">
    <property type="nucleotide sequence ID" value="NZ_BJML01000007.1"/>
</dbReference>
<dbReference type="PANTHER" id="PTHR43095">
    <property type="entry name" value="SUGAR KINASE"/>
    <property type="match status" value="1"/>
</dbReference>
<dbReference type="PANTHER" id="PTHR43095:SF5">
    <property type="entry name" value="XYLULOSE KINASE"/>
    <property type="match status" value="1"/>
</dbReference>
<dbReference type="InterPro" id="IPR043129">
    <property type="entry name" value="ATPase_NBD"/>
</dbReference>
<evidence type="ECO:0000313" key="7">
    <source>
        <dbReference type="EMBL" id="GEB46245.1"/>
    </source>
</evidence>
<dbReference type="InterPro" id="IPR000577">
    <property type="entry name" value="Carb_kinase_FGGY"/>
</dbReference>
<keyword evidence="2" id="KW-0119">Carbohydrate metabolism</keyword>
<evidence type="ECO:0000256" key="2">
    <source>
        <dbReference type="ARBA" id="ARBA00022629"/>
    </source>
</evidence>
<name>A0A4Y3QLZ7_MICTE</name>
<evidence type="ECO:0000256" key="4">
    <source>
        <dbReference type="ARBA" id="ARBA00022777"/>
    </source>
</evidence>
<dbReference type="Pfam" id="PF00370">
    <property type="entry name" value="FGGY_N"/>
    <property type="match status" value="1"/>
</dbReference>
<organism evidence="7 8">
    <name type="scientific">Microbacterium testaceum</name>
    <name type="common">Aureobacterium testaceum</name>
    <name type="synonym">Brevibacterium testaceum</name>
    <dbReference type="NCBI Taxonomy" id="2033"/>
    <lineage>
        <taxon>Bacteria</taxon>
        <taxon>Bacillati</taxon>
        <taxon>Actinomycetota</taxon>
        <taxon>Actinomycetes</taxon>
        <taxon>Micrococcales</taxon>
        <taxon>Microbacteriaceae</taxon>
        <taxon>Microbacterium</taxon>
    </lineage>
</organism>
<feature type="domain" description="Carbohydrate kinase FGGY N-terminal" evidence="5">
    <location>
        <begin position="5"/>
        <end position="239"/>
    </location>
</feature>
<keyword evidence="2" id="KW-0859">Xylose metabolism</keyword>
<protein>
    <submittedName>
        <fullName evidence="7">Carbohydrate kinase</fullName>
    </submittedName>
</protein>
<comment type="caution">
    <text evidence="7">The sequence shown here is derived from an EMBL/GenBank/DDBJ whole genome shotgun (WGS) entry which is preliminary data.</text>
</comment>
<dbReference type="OrthoDB" id="9782710at2"/>
<proteinExistence type="inferred from homology"/>
<dbReference type="EMBL" id="BJML01000007">
    <property type="protein sequence ID" value="GEB46245.1"/>
    <property type="molecule type" value="Genomic_DNA"/>
</dbReference>
<evidence type="ECO:0000313" key="8">
    <source>
        <dbReference type="Proteomes" id="UP000319525"/>
    </source>
</evidence>
<sequence>MTPTITVDIGTTSIKLCVFDGDGALVVSRRVATPTVGDGIGEVYDVAALLDAVRDFVADLEPPLRRAVQRIALAGVGESGGLVGADLSLRSPMILWHDQRGAALLRDLTPAQRERVYAVTGLPVNANYALSKVAWALAHAEGDTADALWLNVSEFVAALLTGRRWSEPSLASRTMALDLRERRPSREVCALLGVDPAIFPPLRPAALGVAMDPAIAHTWGLDEVTVHVAGHDHMVGGVGADLQPGEMLDSTGTTEGILTLVREPRTDAATAATKIAGGLACDGESFTLFASIPTGGSAFATVRTLLDRDEAEVRALIDRAHRAYLDGKIDLGRVPLVLPRFRGSPPPDKDANARGAIAGVGTDTTAVELVFGCFLGLARQFADVWTLFSADLDRVKVIGPAASNPLWLQLKADLLGAPVSAAGVDEIVSRGAQALAHGARRPWEDALPREIAPDPRRHRMLQDGVAATAARWEHLKAMPA</sequence>
<gene>
    <name evidence="7" type="ORF">MTE01_21900</name>
</gene>
<dbReference type="GO" id="GO:0016301">
    <property type="term" value="F:kinase activity"/>
    <property type="evidence" value="ECO:0007669"/>
    <property type="project" value="UniProtKB-KW"/>
</dbReference>
<dbReference type="InterPro" id="IPR018485">
    <property type="entry name" value="FGGY_C"/>
</dbReference>
<comment type="similarity">
    <text evidence="1">Belongs to the FGGY kinase family.</text>
</comment>
<keyword evidence="4 7" id="KW-0418">Kinase</keyword>
<dbReference type="Gene3D" id="3.30.420.40">
    <property type="match status" value="2"/>
</dbReference>
<evidence type="ECO:0000259" key="5">
    <source>
        <dbReference type="Pfam" id="PF00370"/>
    </source>
</evidence>
<keyword evidence="3" id="KW-0808">Transferase</keyword>
<dbReference type="GO" id="GO:0042732">
    <property type="term" value="P:D-xylose metabolic process"/>
    <property type="evidence" value="ECO:0007669"/>
    <property type="project" value="UniProtKB-KW"/>
</dbReference>
<dbReference type="InterPro" id="IPR050406">
    <property type="entry name" value="FGGY_Carb_Kinase"/>
</dbReference>
<evidence type="ECO:0000256" key="1">
    <source>
        <dbReference type="ARBA" id="ARBA00009156"/>
    </source>
</evidence>
<dbReference type="AlphaFoldDB" id="A0A4Y3QLZ7"/>
<dbReference type="GeneID" id="57144877"/>
<dbReference type="SUPFAM" id="SSF53067">
    <property type="entry name" value="Actin-like ATPase domain"/>
    <property type="match status" value="2"/>
</dbReference>
<evidence type="ECO:0000256" key="3">
    <source>
        <dbReference type="ARBA" id="ARBA00022679"/>
    </source>
</evidence>
<dbReference type="InterPro" id="IPR018484">
    <property type="entry name" value="FGGY_N"/>
</dbReference>
<dbReference type="PIRSF" id="PIRSF000538">
    <property type="entry name" value="GlpK"/>
    <property type="match status" value="1"/>
</dbReference>
<evidence type="ECO:0000259" key="6">
    <source>
        <dbReference type="Pfam" id="PF02782"/>
    </source>
</evidence>
<dbReference type="Proteomes" id="UP000319525">
    <property type="component" value="Unassembled WGS sequence"/>
</dbReference>
<accession>A0A4Y3QLZ7</accession>
<feature type="domain" description="Carbohydrate kinase FGGY C-terminal" evidence="6">
    <location>
        <begin position="250"/>
        <end position="436"/>
    </location>
</feature>